<protein>
    <submittedName>
        <fullName evidence="5">GntR family transcriptional regulator</fullName>
    </submittedName>
</protein>
<dbReference type="AlphaFoldDB" id="A0A366DYU4"/>
<dbReference type="Gene3D" id="1.10.10.10">
    <property type="entry name" value="Winged helix-like DNA-binding domain superfamily/Winged helix DNA-binding domain"/>
    <property type="match status" value="1"/>
</dbReference>
<comment type="caution">
    <text evidence="5">The sequence shown here is derived from an EMBL/GenBank/DDBJ whole genome shotgun (WGS) entry which is preliminary data.</text>
</comment>
<dbReference type="CDD" id="cd07377">
    <property type="entry name" value="WHTH_GntR"/>
    <property type="match status" value="1"/>
</dbReference>
<dbReference type="InterPro" id="IPR008920">
    <property type="entry name" value="TF_FadR/GntR_C"/>
</dbReference>
<evidence type="ECO:0000256" key="1">
    <source>
        <dbReference type="ARBA" id="ARBA00023015"/>
    </source>
</evidence>
<proteinExistence type="predicted"/>
<reference evidence="5 6" key="1">
    <citation type="submission" date="2018-06" db="EMBL/GenBank/DDBJ databases">
        <title>Genomic Encyclopedia of Type Strains, Phase IV (KMG-IV): sequencing the most valuable type-strain genomes for metagenomic binning, comparative biology and taxonomic classification.</title>
        <authorList>
            <person name="Goeker M."/>
        </authorList>
    </citation>
    <scope>NUCLEOTIDE SEQUENCE [LARGE SCALE GENOMIC DNA]</scope>
    <source>
        <strain evidence="5 6">DSM 44599</strain>
    </source>
</reference>
<evidence type="ECO:0000313" key="5">
    <source>
        <dbReference type="EMBL" id="RBO94368.1"/>
    </source>
</evidence>
<dbReference type="RefSeq" id="WP_067514287.1">
    <property type="nucleotide sequence ID" value="NZ_CP107943.1"/>
</dbReference>
<evidence type="ECO:0000256" key="2">
    <source>
        <dbReference type="ARBA" id="ARBA00023125"/>
    </source>
</evidence>
<dbReference type="SMART" id="SM00345">
    <property type="entry name" value="HTH_GNTR"/>
    <property type="match status" value="1"/>
</dbReference>
<dbReference type="PANTHER" id="PTHR43537:SF5">
    <property type="entry name" value="UXU OPERON TRANSCRIPTIONAL REGULATOR"/>
    <property type="match status" value="1"/>
</dbReference>
<dbReference type="EMBL" id="QNRE01000002">
    <property type="protein sequence ID" value="RBO94368.1"/>
    <property type="molecule type" value="Genomic_DNA"/>
</dbReference>
<dbReference type="PANTHER" id="PTHR43537">
    <property type="entry name" value="TRANSCRIPTIONAL REGULATOR, GNTR FAMILY"/>
    <property type="match status" value="1"/>
</dbReference>
<dbReference type="GO" id="GO:0003677">
    <property type="term" value="F:DNA binding"/>
    <property type="evidence" value="ECO:0007669"/>
    <property type="project" value="UniProtKB-KW"/>
</dbReference>
<dbReference type="Pfam" id="PF00392">
    <property type="entry name" value="GntR"/>
    <property type="match status" value="1"/>
</dbReference>
<name>A0A366DYU4_9NOCA</name>
<evidence type="ECO:0000313" key="6">
    <source>
        <dbReference type="Proteomes" id="UP000252586"/>
    </source>
</evidence>
<keyword evidence="2" id="KW-0238">DNA-binding</keyword>
<dbReference type="Pfam" id="PF07729">
    <property type="entry name" value="FCD"/>
    <property type="match status" value="1"/>
</dbReference>
<accession>A0A366DYU4</accession>
<dbReference type="Gene3D" id="1.20.120.530">
    <property type="entry name" value="GntR ligand-binding domain-like"/>
    <property type="match status" value="1"/>
</dbReference>
<dbReference type="InterPro" id="IPR011711">
    <property type="entry name" value="GntR_C"/>
</dbReference>
<evidence type="ECO:0000256" key="3">
    <source>
        <dbReference type="ARBA" id="ARBA00023163"/>
    </source>
</evidence>
<dbReference type="SUPFAM" id="SSF48008">
    <property type="entry name" value="GntR ligand-binding domain-like"/>
    <property type="match status" value="1"/>
</dbReference>
<organism evidence="5 6">
    <name type="scientific">Nocardia puris</name>
    <dbReference type="NCBI Taxonomy" id="208602"/>
    <lineage>
        <taxon>Bacteria</taxon>
        <taxon>Bacillati</taxon>
        <taxon>Actinomycetota</taxon>
        <taxon>Actinomycetes</taxon>
        <taxon>Mycobacteriales</taxon>
        <taxon>Nocardiaceae</taxon>
        <taxon>Nocardia</taxon>
    </lineage>
</organism>
<dbReference type="PRINTS" id="PR00035">
    <property type="entry name" value="HTHGNTR"/>
</dbReference>
<dbReference type="InterPro" id="IPR036390">
    <property type="entry name" value="WH_DNA-bd_sf"/>
</dbReference>
<sequence>MSDTNLTERVFVALRDDLMSGRISPAERLSETVLAERYAVSRTPVREALARLLADGLVERRERGLFPYRPSLDDLAQLYELRTTVELRGIVRIEEDDALRHDPDILGPELDRWAALHAAPPEPDAGFVADDERFHDRLLAAAGNRALVSALALVNVRIRPVRMYDYLTEDRIAATITEHIDIAQRVLDRDLAGARAALLAHIDTSRRVAIERASQAVSMAGIISALRT</sequence>
<dbReference type="STRING" id="1210090.GCA_001613185_06733"/>
<dbReference type="InterPro" id="IPR036388">
    <property type="entry name" value="WH-like_DNA-bd_sf"/>
</dbReference>
<dbReference type="OrthoDB" id="8680240at2"/>
<gene>
    <name evidence="5" type="ORF">DFR74_102791</name>
</gene>
<keyword evidence="6" id="KW-1185">Reference proteome</keyword>
<evidence type="ECO:0000259" key="4">
    <source>
        <dbReference type="PROSITE" id="PS50949"/>
    </source>
</evidence>
<dbReference type="PROSITE" id="PS50949">
    <property type="entry name" value="HTH_GNTR"/>
    <property type="match status" value="1"/>
</dbReference>
<feature type="domain" description="HTH gntR-type" evidence="4">
    <location>
        <begin position="4"/>
        <end position="70"/>
    </location>
</feature>
<keyword evidence="1" id="KW-0805">Transcription regulation</keyword>
<dbReference type="Proteomes" id="UP000252586">
    <property type="component" value="Unassembled WGS sequence"/>
</dbReference>
<keyword evidence="3" id="KW-0804">Transcription</keyword>
<dbReference type="SMART" id="SM00895">
    <property type="entry name" value="FCD"/>
    <property type="match status" value="1"/>
</dbReference>
<dbReference type="GO" id="GO:0003700">
    <property type="term" value="F:DNA-binding transcription factor activity"/>
    <property type="evidence" value="ECO:0007669"/>
    <property type="project" value="InterPro"/>
</dbReference>
<dbReference type="InterPro" id="IPR000524">
    <property type="entry name" value="Tscrpt_reg_HTH_GntR"/>
</dbReference>
<dbReference type="SUPFAM" id="SSF46785">
    <property type="entry name" value="Winged helix' DNA-binding domain"/>
    <property type="match status" value="1"/>
</dbReference>